<dbReference type="FunFam" id="1.25.70.10:FF:000017">
    <property type="entry name" value="Transcription termination factor MTEF18, mitochondrial"/>
    <property type="match status" value="1"/>
</dbReference>
<dbReference type="SMART" id="SM00733">
    <property type="entry name" value="Mterf"/>
    <property type="match status" value="3"/>
</dbReference>
<dbReference type="GO" id="GO:0006353">
    <property type="term" value="P:DNA-templated transcription termination"/>
    <property type="evidence" value="ECO:0007669"/>
    <property type="project" value="UniProtKB-KW"/>
</dbReference>
<keyword evidence="2" id="KW-0805">Transcription regulation</keyword>
<reference evidence="5 6" key="1">
    <citation type="submission" date="2018-09" db="EMBL/GenBank/DDBJ databases">
        <title>A high-quality reference genome of wild soybean provides a powerful tool to mine soybean genomes.</title>
        <authorList>
            <person name="Xie M."/>
            <person name="Chung C.Y.L."/>
            <person name="Li M.-W."/>
            <person name="Wong F.-L."/>
            <person name="Chan T.-F."/>
            <person name="Lam H.-M."/>
        </authorList>
    </citation>
    <scope>NUCLEOTIDE SEQUENCE [LARGE SCALE GENOMIC DNA]</scope>
    <source>
        <strain evidence="6">cv. W05</strain>
        <tissue evidence="5">Hypocotyl of etiolated seedlings</tissue>
    </source>
</reference>
<evidence type="ECO:0000256" key="4">
    <source>
        <dbReference type="SAM" id="MobiDB-lite"/>
    </source>
</evidence>
<dbReference type="InterPro" id="IPR038538">
    <property type="entry name" value="MTERF_sf"/>
</dbReference>
<keyword evidence="2" id="KW-0804">Transcription</keyword>
<keyword evidence="2" id="KW-0806">Transcription termination</keyword>
<evidence type="ECO:0000313" key="5">
    <source>
        <dbReference type="EMBL" id="RZC02436.1"/>
    </source>
</evidence>
<evidence type="ECO:0000256" key="2">
    <source>
        <dbReference type="ARBA" id="ARBA00022472"/>
    </source>
</evidence>
<dbReference type="Gramene" id="XM_028384247.1">
    <property type="protein sequence ID" value="XP_028240048.1"/>
    <property type="gene ID" value="LOC114418754"/>
</dbReference>
<comment type="similarity">
    <text evidence="1">Belongs to the mTERF family.</text>
</comment>
<sequence length="598" mass="67889">MQIKLNKRKQQLKRRKANKAKQKPWLQFRAKKKNMSLHRHVCTTTSKLSAAAAAAAAAAIPWKYKKFAIAQGQKSLTDYLHATRCIPYAYADKIAKNSLTSLTTLITTTLGGSFSPPHFPHNLNKFLRYHPINEFEFFFESIGIHPSKLGSLLPQDNFFFSEDDTLLNAARVLHEFGFPWDRLGILYVESGCFFKCGASELKGRLCRFKRYGFCNAQVVGICLAFPFVFDGQKGDEVEALFCDLGLLFGELGLAECVEGKGNNSVDDWIGVCRKIRLFYDLNGGRSLVELVGGNNGVGVGVILEHGEEELVQATEYFCSFGAKKEDVARLIVDGRELLELDLKTRVVDVVKLLKYFGMSSDDVEDVRRDYAHVLGTVKMGNLPNVMRALGLHEWFFGKIKDGNHWLLVSFVASYPNEVQDEGYLGCLKAIQESRTPTHNISKLNFLHAIGFGENALTMNVYAQMHGTSVELQKRFDCLLRLGIEFSKVCKMITIYPKILSQNPQNLEQKVNFFCQEMGHSLEHLVTFPAFLCFDLENRIKPRYRFHMWIMEKGLSSKKYSIASMVATSNKNFVARAFKIHPAALKHWFEQFYPRNLQV</sequence>
<dbReference type="Gene3D" id="1.25.70.10">
    <property type="entry name" value="Transcription termination factor 3, mitochondrial"/>
    <property type="match status" value="2"/>
</dbReference>
<dbReference type="Pfam" id="PF02536">
    <property type="entry name" value="mTERF"/>
    <property type="match status" value="1"/>
</dbReference>
<organism evidence="5 6">
    <name type="scientific">Glycine soja</name>
    <name type="common">Wild soybean</name>
    <dbReference type="NCBI Taxonomy" id="3848"/>
    <lineage>
        <taxon>Eukaryota</taxon>
        <taxon>Viridiplantae</taxon>
        <taxon>Streptophyta</taxon>
        <taxon>Embryophyta</taxon>
        <taxon>Tracheophyta</taxon>
        <taxon>Spermatophyta</taxon>
        <taxon>Magnoliopsida</taxon>
        <taxon>eudicotyledons</taxon>
        <taxon>Gunneridae</taxon>
        <taxon>Pentapetalae</taxon>
        <taxon>rosids</taxon>
        <taxon>fabids</taxon>
        <taxon>Fabales</taxon>
        <taxon>Fabaceae</taxon>
        <taxon>Papilionoideae</taxon>
        <taxon>50 kb inversion clade</taxon>
        <taxon>NPAAA clade</taxon>
        <taxon>indigoferoid/millettioid clade</taxon>
        <taxon>Phaseoleae</taxon>
        <taxon>Glycine</taxon>
        <taxon>Glycine subgen. Soja</taxon>
    </lineage>
</organism>
<dbReference type="AlphaFoldDB" id="A0A445JVC6"/>
<protein>
    <submittedName>
        <fullName evidence="5">Transcription termination factor MTEF18, mitochondrial</fullName>
    </submittedName>
</protein>
<dbReference type="PANTHER" id="PTHR13068">
    <property type="entry name" value="CGI-12 PROTEIN-RELATED"/>
    <property type="match status" value="1"/>
</dbReference>
<accession>A0A445JVC6</accession>
<name>A0A445JVC6_GLYSO</name>
<dbReference type="EMBL" id="QZWG01000007">
    <property type="protein sequence ID" value="RZC02436.1"/>
    <property type="molecule type" value="Genomic_DNA"/>
</dbReference>
<gene>
    <name evidence="5" type="ORF">D0Y65_017534</name>
</gene>
<dbReference type="InterPro" id="IPR003690">
    <property type="entry name" value="MTERF"/>
</dbReference>
<keyword evidence="3" id="KW-0809">Transit peptide</keyword>
<proteinExistence type="inferred from homology"/>
<evidence type="ECO:0000256" key="3">
    <source>
        <dbReference type="ARBA" id="ARBA00022946"/>
    </source>
</evidence>
<evidence type="ECO:0000313" key="6">
    <source>
        <dbReference type="Proteomes" id="UP000289340"/>
    </source>
</evidence>
<keyword evidence="6" id="KW-1185">Reference proteome</keyword>
<dbReference type="GO" id="GO:0003676">
    <property type="term" value="F:nucleic acid binding"/>
    <property type="evidence" value="ECO:0007669"/>
    <property type="project" value="InterPro"/>
</dbReference>
<evidence type="ECO:0000256" key="1">
    <source>
        <dbReference type="ARBA" id="ARBA00007692"/>
    </source>
</evidence>
<dbReference type="PANTHER" id="PTHR13068:SF113">
    <property type="entry name" value="TRANSCRIPTION TERMINATION FACTOR MTEF18, MITOCHONDRIAL"/>
    <property type="match status" value="1"/>
</dbReference>
<comment type="caution">
    <text evidence="5">The sequence shown here is derived from an EMBL/GenBank/DDBJ whole genome shotgun (WGS) entry which is preliminary data.</text>
</comment>
<dbReference type="Proteomes" id="UP000289340">
    <property type="component" value="Chromosome 7"/>
</dbReference>
<feature type="region of interest" description="Disordered" evidence="4">
    <location>
        <begin position="1"/>
        <end position="22"/>
    </location>
</feature>